<protein>
    <submittedName>
        <fullName evidence="2">Uncharacterized protein</fullName>
    </submittedName>
</protein>
<gene>
    <name evidence="2" type="ORF">I79_005450</name>
</gene>
<organism evidence="2 3">
    <name type="scientific">Cricetulus griseus</name>
    <name type="common">Chinese hamster</name>
    <name type="synonym">Cricetulus barabensis griseus</name>
    <dbReference type="NCBI Taxonomy" id="10029"/>
    <lineage>
        <taxon>Eukaryota</taxon>
        <taxon>Metazoa</taxon>
        <taxon>Chordata</taxon>
        <taxon>Craniata</taxon>
        <taxon>Vertebrata</taxon>
        <taxon>Euteleostomi</taxon>
        <taxon>Mammalia</taxon>
        <taxon>Eutheria</taxon>
        <taxon>Euarchontoglires</taxon>
        <taxon>Glires</taxon>
        <taxon>Rodentia</taxon>
        <taxon>Myomorpha</taxon>
        <taxon>Muroidea</taxon>
        <taxon>Cricetidae</taxon>
        <taxon>Cricetinae</taxon>
        <taxon>Cricetulus</taxon>
    </lineage>
</organism>
<name>G3H575_CRIGR</name>
<evidence type="ECO:0000313" key="2">
    <source>
        <dbReference type="EMBL" id="EGW08825.1"/>
    </source>
</evidence>
<evidence type="ECO:0000256" key="1">
    <source>
        <dbReference type="SAM" id="MobiDB-lite"/>
    </source>
</evidence>
<feature type="region of interest" description="Disordered" evidence="1">
    <location>
        <begin position="22"/>
        <end position="60"/>
    </location>
</feature>
<proteinExistence type="predicted"/>
<evidence type="ECO:0000313" key="3">
    <source>
        <dbReference type="Proteomes" id="UP000001075"/>
    </source>
</evidence>
<accession>G3H575</accession>
<dbReference type="InParanoid" id="G3H575"/>
<dbReference type="AlphaFoldDB" id="G3H575"/>
<dbReference type="EMBL" id="JH000154">
    <property type="protein sequence ID" value="EGW08825.1"/>
    <property type="molecule type" value="Genomic_DNA"/>
</dbReference>
<dbReference type="Proteomes" id="UP000001075">
    <property type="component" value="Unassembled WGS sequence"/>
</dbReference>
<sequence>MAWSGHGGWCCWPLLGRGATKTSSSSPLHHRELVKPSGSLQKCHPGRTERKQNEKGIILV</sequence>
<reference evidence="3" key="1">
    <citation type="journal article" date="2011" name="Nat. Biotechnol.">
        <title>The genomic sequence of the Chinese hamster ovary (CHO)-K1 cell line.</title>
        <authorList>
            <person name="Xu X."/>
            <person name="Nagarajan H."/>
            <person name="Lewis N.E."/>
            <person name="Pan S."/>
            <person name="Cai Z."/>
            <person name="Liu X."/>
            <person name="Chen W."/>
            <person name="Xie M."/>
            <person name="Wang W."/>
            <person name="Hammond S."/>
            <person name="Andersen M.R."/>
            <person name="Neff N."/>
            <person name="Passarelli B."/>
            <person name="Koh W."/>
            <person name="Fan H.C."/>
            <person name="Wang J."/>
            <person name="Gui Y."/>
            <person name="Lee K.H."/>
            <person name="Betenbaugh M.J."/>
            <person name="Quake S.R."/>
            <person name="Famili I."/>
            <person name="Palsson B.O."/>
            <person name="Wang J."/>
        </authorList>
    </citation>
    <scope>NUCLEOTIDE SEQUENCE [LARGE SCALE GENOMIC DNA]</scope>
    <source>
        <strain evidence="3">CHO K1 cell line</strain>
    </source>
</reference>